<dbReference type="EMBL" id="JARBHB010000001">
    <property type="protein sequence ID" value="KAJ8897586.1"/>
    <property type="molecule type" value="Genomic_DNA"/>
</dbReference>
<name>A0ABQ9ILM5_9NEOP</name>
<sequence>MEQRRNARTGEARDPRENSSTSGIVRHDSRIQKSGSCPTGNLTRRQANRTQSSGGLVTTPEHSRSDCLQHQPCSARITGPSVSRWSSMKYGPGGRGSSKLNYCTAQMLPQIGFHLGEPGATRVAEDIRVCRPALQYIRPLVHDDTPPLSDPLCRHRIERHRTRTSADVELNGQPPRLHDITRWRSSGPVSSRISDKKIVGSRCRVDPETNLSAANPRGPPRVRSRSEGAIRATLTRTSNASSLLRARSAVFSSSALASRTASASTGIIVIICLRYNERVRVPAVESTKAVISEATNTSHNERVRVPAVESTEAVISEATNTSHNERVRVPAVESTEAVISEATNTSHNERVRVPAVESTEAVISEATNTSHNERVRVPAVESTEAVISEATNTSHNERVRVPAVESTEAVISEATNTSHNTRPPRRWQWLESKWDHGPGGTLRESSCSRLDSRWSQAAIAPGLYRAAPDLDIFPGGGVSKQLGWLAKVTPSCAPARRLPALATCDHTPPVFMKFMRPRMRVWDHLKSGKILSEDAPEKSWAAHWRSVVPGPINSGT</sequence>
<evidence type="ECO:0000256" key="1">
    <source>
        <dbReference type="SAM" id="MobiDB-lite"/>
    </source>
</evidence>
<dbReference type="Proteomes" id="UP001159363">
    <property type="component" value="Chromosome 1"/>
</dbReference>
<evidence type="ECO:0000313" key="3">
    <source>
        <dbReference type="Proteomes" id="UP001159363"/>
    </source>
</evidence>
<feature type="compositionally biased region" description="Basic and acidic residues" evidence="1">
    <location>
        <begin position="1"/>
        <end position="17"/>
    </location>
</feature>
<evidence type="ECO:0000313" key="2">
    <source>
        <dbReference type="EMBL" id="KAJ8897586.1"/>
    </source>
</evidence>
<gene>
    <name evidence="2" type="ORF">PR048_002935</name>
</gene>
<proteinExistence type="predicted"/>
<protein>
    <submittedName>
        <fullName evidence="2">Uncharacterized protein</fullName>
    </submittedName>
</protein>
<feature type="compositionally biased region" description="Polar residues" evidence="1">
    <location>
        <begin position="32"/>
        <end position="56"/>
    </location>
</feature>
<organism evidence="2 3">
    <name type="scientific">Dryococelus australis</name>
    <dbReference type="NCBI Taxonomy" id="614101"/>
    <lineage>
        <taxon>Eukaryota</taxon>
        <taxon>Metazoa</taxon>
        <taxon>Ecdysozoa</taxon>
        <taxon>Arthropoda</taxon>
        <taxon>Hexapoda</taxon>
        <taxon>Insecta</taxon>
        <taxon>Pterygota</taxon>
        <taxon>Neoptera</taxon>
        <taxon>Polyneoptera</taxon>
        <taxon>Phasmatodea</taxon>
        <taxon>Verophasmatodea</taxon>
        <taxon>Anareolatae</taxon>
        <taxon>Phasmatidae</taxon>
        <taxon>Eurycanthinae</taxon>
        <taxon>Dryococelus</taxon>
    </lineage>
</organism>
<keyword evidence="3" id="KW-1185">Reference proteome</keyword>
<accession>A0ABQ9ILM5</accession>
<comment type="caution">
    <text evidence="2">The sequence shown here is derived from an EMBL/GenBank/DDBJ whole genome shotgun (WGS) entry which is preliminary data.</text>
</comment>
<feature type="region of interest" description="Disordered" evidence="1">
    <location>
        <begin position="1"/>
        <end position="72"/>
    </location>
</feature>
<reference evidence="2 3" key="1">
    <citation type="submission" date="2023-02" db="EMBL/GenBank/DDBJ databases">
        <title>LHISI_Scaffold_Assembly.</title>
        <authorList>
            <person name="Stuart O.P."/>
            <person name="Cleave R."/>
            <person name="Magrath M.J.L."/>
            <person name="Mikheyev A.S."/>
        </authorList>
    </citation>
    <scope>NUCLEOTIDE SEQUENCE [LARGE SCALE GENOMIC DNA]</scope>
    <source>
        <strain evidence="2">Daus_M_001</strain>
        <tissue evidence="2">Leg muscle</tissue>
    </source>
</reference>